<evidence type="ECO:0000256" key="2">
    <source>
        <dbReference type="ARBA" id="ARBA00005099"/>
    </source>
</evidence>
<name>A0A8B7RRW3_HIPAR</name>
<evidence type="ECO:0000256" key="3">
    <source>
        <dbReference type="ARBA" id="ARBA00006904"/>
    </source>
</evidence>
<dbReference type="SUPFAM" id="SSF53383">
    <property type="entry name" value="PLP-dependent transferases"/>
    <property type="match status" value="1"/>
</dbReference>
<evidence type="ECO:0000259" key="11">
    <source>
        <dbReference type="Pfam" id="PF00266"/>
    </source>
</evidence>
<keyword evidence="7" id="KW-0808">Transferase</keyword>
<proteinExistence type="inferred from homology"/>
<sequence length="278" mass="31699">MQVSDVETWRRREKGCRISNLFSVIEIPDPSTWTLSPDASYVYYCANETVHGVEFDFIPDVRGAVLVCDMSSNFLSKPVDVSKVESKRGWVRAPQHLGFLKGILTYTRTFSIYVMGLVLEWIKNNGGAAAMAKLSSIKSQMIYDIIDNSQGFYVLFFRCPVEPQNRSKMNIPFRIGNTKGDDALEKRLSVRCKGIHTGKTWEAFEKNAIEANVSQKSVEGRGVFHEEYAILYLRRPELEQSQEIQRREVQDGWSMEVEKCVTIGETGETMKTCHGIWT</sequence>
<evidence type="ECO:0000313" key="12">
    <source>
        <dbReference type="Proteomes" id="UP000694851"/>
    </source>
</evidence>
<dbReference type="GO" id="GO:0006564">
    <property type="term" value="P:L-serine biosynthetic process"/>
    <property type="evidence" value="ECO:0007669"/>
    <property type="project" value="UniProtKB-KW"/>
</dbReference>
<evidence type="ECO:0000256" key="9">
    <source>
        <dbReference type="ARBA" id="ARBA00023299"/>
    </source>
</evidence>
<comment type="similarity">
    <text evidence="3">Belongs to the class-V pyridoxal-phosphate-dependent aminotransferase family. SerC subfamily.</text>
</comment>
<evidence type="ECO:0000256" key="1">
    <source>
        <dbReference type="ARBA" id="ARBA00001933"/>
    </source>
</evidence>
<dbReference type="CTD" id="29968"/>
<gene>
    <name evidence="13" type="primary">PSAT1</name>
</gene>
<dbReference type="Gene3D" id="3.90.1150.10">
    <property type="entry name" value="Aspartate Aminotransferase, domain 1"/>
    <property type="match status" value="1"/>
</dbReference>
<reference evidence="13" key="1">
    <citation type="submission" date="2025-08" db="UniProtKB">
        <authorList>
            <consortium name="RefSeq"/>
        </authorList>
    </citation>
    <scope>IDENTIFICATION</scope>
    <source>
        <tissue evidence="13">Muscle</tissue>
    </source>
</reference>
<dbReference type="RefSeq" id="XP_019503834.1">
    <property type="nucleotide sequence ID" value="XM_019648289.1"/>
</dbReference>
<keyword evidence="8" id="KW-0663">Pyridoxal phosphate</keyword>
<evidence type="ECO:0000256" key="8">
    <source>
        <dbReference type="ARBA" id="ARBA00022898"/>
    </source>
</evidence>
<dbReference type="InterPro" id="IPR015422">
    <property type="entry name" value="PyrdxlP-dep_Trfase_small"/>
</dbReference>
<dbReference type="AlphaFoldDB" id="A0A8B7RRW3"/>
<dbReference type="InterPro" id="IPR022278">
    <property type="entry name" value="Pser_aminoTfrase"/>
</dbReference>
<keyword evidence="6" id="KW-0028">Amino-acid biosynthesis</keyword>
<accession>A0A8B7RRW3</accession>
<dbReference type="Gene3D" id="3.40.640.10">
    <property type="entry name" value="Type I PLP-dependent aspartate aminotransferase-like (Major domain)"/>
    <property type="match status" value="1"/>
</dbReference>
<comment type="cofactor">
    <cofactor evidence="1">
        <name>pyridoxal 5'-phosphate</name>
        <dbReference type="ChEBI" id="CHEBI:597326"/>
    </cofactor>
</comment>
<dbReference type="UniPathway" id="UPA00244">
    <property type="reaction ID" value="UER00311"/>
</dbReference>
<dbReference type="GeneID" id="109385748"/>
<dbReference type="GO" id="GO:0005737">
    <property type="term" value="C:cytoplasm"/>
    <property type="evidence" value="ECO:0007669"/>
    <property type="project" value="TreeGrafter"/>
</dbReference>
<dbReference type="InterPro" id="IPR015421">
    <property type="entry name" value="PyrdxlP-dep_Trfase_major"/>
</dbReference>
<dbReference type="OrthoDB" id="1703350at2759"/>
<evidence type="ECO:0000256" key="4">
    <source>
        <dbReference type="ARBA" id="ARBA00013030"/>
    </source>
</evidence>
<keyword evidence="12" id="KW-1185">Reference proteome</keyword>
<keyword evidence="5 13" id="KW-0032">Aminotransferase</keyword>
<feature type="domain" description="Aminotransferase class V" evidence="11">
    <location>
        <begin position="109"/>
        <end position="178"/>
    </location>
</feature>
<dbReference type="InterPro" id="IPR015424">
    <property type="entry name" value="PyrdxlP-dep_Trfase"/>
</dbReference>
<keyword evidence="9" id="KW-0718">Serine biosynthesis</keyword>
<evidence type="ECO:0000256" key="10">
    <source>
        <dbReference type="ARBA" id="ARBA00049007"/>
    </source>
</evidence>
<evidence type="ECO:0000256" key="6">
    <source>
        <dbReference type="ARBA" id="ARBA00022605"/>
    </source>
</evidence>
<protein>
    <recommendedName>
        <fullName evidence="4">phosphoserine transaminase</fullName>
        <ecNumber evidence="4">2.6.1.52</ecNumber>
    </recommendedName>
</protein>
<dbReference type="KEGG" id="hai:109385748"/>
<comment type="catalytic activity">
    <reaction evidence="10">
        <text>O-phospho-L-serine + 2-oxoglutarate = 3-phosphooxypyruvate + L-glutamate</text>
        <dbReference type="Rhea" id="RHEA:14329"/>
        <dbReference type="ChEBI" id="CHEBI:16810"/>
        <dbReference type="ChEBI" id="CHEBI:18110"/>
        <dbReference type="ChEBI" id="CHEBI:29985"/>
        <dbReference type="ChEBI" id="CHEBI:57524"/>
        <dbReference type="EC" id="2.6.1.52"/>
    </reaction>
</comment>
<dbReference type="Proteomes" id="UP000694851">
    <property type="component" value="Unplaced"/>
</dbReference>
<dbReference type="GO" id="GO:0030170">
    <property type="term" value="F:pyridoxal phosphate binding"/>
    <property type="evidence" value="ECO:0007669"/>
    <property type="project" value="TreeGrafter"/>
</dbReference>
<feature type="domain" description="Aminotransferase class V" evidence="11">
    <location>
        <begin position="29"/>
        <end position="85"/>
    </location>
</feature>
<organism evidence="12 13">
    <name type="scientific">Hipposideros armiger</name>
    <name type="common">Great Himalayan leaf-nosed bat</name>
    <dbReference type="NCBI Taxonomy" id="186990"/>
    <lineage>
        <taxon>Eukaryota</taxon>
        <taxon>Metazoa</taxon>
        <taxon>Chordata</taxon>
        <taxon>Craniata</taxon>
        <taxon>Vertebrata</taxon>
        <taxon>Euteleostomi</taxon>
        <taxon>Mammalia</taxon>
        <taxon>Eutheria</taxon>
        <taxon>Laurasiatheria</taxon>
        <taxon>Chiroptera</taxon>
        <taxon>Yinpterochiroptera</taxon>
        <taxon>Rhinolophoidea</taxon>
        <taxon>Hipposideridae</taxon>
        <taxon>Hipposideros</taxon>
    </lineage>
</organism>
<dbReference type="InterPro" id="IPR000192">
    <property type="entry name" value="Aminotrans_V_dom"/>
</dbReference>
<evidence type="ECO:0000256" key="7">
    <source>
        <dbReference type="ARBA" id="ARBA00022679"/>
    </source>
</evidence>
<dbReference type="UniPathway" id="UPA00135">
    <property type="reaction ID" value="UER00197"/>
</dbReference>
<dbReference type="PANTHER" id="PTHR43247:SF1">
    <property type="entry name" value="PHOSPHOSERINE AMINOTRANSFERASE"/>
    <property type="match status" value="1"/>
</dbReference>
<evidence type="ECO:0000256" key="5">
    <source>
        <dbReference type="ARBA" id="ARBA00022576"/>
    </source>
</evidence>
<dbReference type="EC" id="2.6.1.52" evidence="4"/>
<dbReference type="Pfam" id="PF00266">
    <property type="entry name" value="Aminotran_5"/>
    <property type="match status" value="2"/>
</dbReference>
<comment type="pathway">
    <text evidence="2">Amino-acid biosynthesis; L-serine biosynthesis; L-serine from 3-phospho-D-glycerate: step 2/3.</text>
</comment>
<dbReference type="PANTHER" id="PTHR43247">
    <property type="entry name" value="PHOSPHOSERINE AMINOTRANSFERASE"/>
    <property type="match status" value="1"/>
</dbReference>
<dbReference type="GO" id="GO:0004648">
    <property type="term" value="F:O-phospho-L-serine:2-oxoglutarate aminotransferase activity"/>
    <property type="evidence" value="ECO:0007669"/>
    <property type="project" value="UniProtKB-EC"/>
</dbReference>
<evidence type="ECO:0000313" key="13">
    <source>
        <dbReference type="RefSeq" id="XP_019503834.1"/>
    </source>
</evidence>